<dbReference type="EMBL" id="LKEV01000006">
    <property type="protein sequence ID" value="KQB85732.1"/>
    <property type="molecule type" value="Genomic_DNA"/>
</dbReference>
<evidence type="ECO:0000256" key="1">
    <source>
        <dbReference type="SAM" id="Phobius"/>
    </source>
</evidence>
<evidence type="ECO:0000313" key="2">
    <source>
        <dbReference type="EMBL" id="KQB85732.1"/>
    </source>
</evidence>
<name>A0A0Q0YTN1_9CORY</name>
<dbReference type="STRING" id="1544413.Clow_01865"/>
<dbReference type="AlphaFoldDB" id="A0A0Q0YTN1"/>
<protein>
    <submittedName>
        <fullName evidence="2">Uncharacterized protein</fullName>
    </submittedName>
</protein>
<keyword evidence="3" id="KW-1185">Reference proteome</keyword>
<gene>
    <name evidence="2" type="ORF">Clow_01865</name>
</gene>
<organism evidence="2 3">
    <name type="scientific">Corynebacterium lowii</name>
    <dbReference type="NCBI Taxonomy" id="1544413"/>
    <lineage>
        <taxon>Bacteria</taxon>
        <taxon>Bacillati</taxon>
        <taxon>Actinomycetota</taxon>
        <taxon>Actinomycetes</taxon>
        <taxon>Mycobacteriales</taxon>
        <taxon>Corynebacteriaceae</taxon>
        <taxon>Corynebacterium</taxon>
    </lineage>
</organism>
<proteinExistence type="predicted"/>
<keyword evidence="1" id="KW-0472">Membrane</keyword>
<keyword evidence="1" id="KW-0812">Transmembrane</keyword>
<dbReference type="PATRIC" id="fig|1544413.3.peg.1869"/>
<feature type="transmembrane region" description="Helical" evidence="1">
    <location>
        <begin position="12"/>
        <end position="31"/>
    </location>
</feature>
<dbReference type="Proteomes" id="UP000050488">
    <property type="component" value="Unassembled WGS sequence"/>
</dbReference>
<keyword evidence="1" id="KW-1133">Transmembrane helix</keyword>
<evidence type="ECO:0000313" key="3">
    <source>
        <dbReference type="Proteomes" id="UP000050488"/>
    </source>
</evidence>
<comment type="caution">
    <text evidence="2">The sequence shown here is derived from an EMBL/GenBank/DDBJ whole genome shotgun (WGS) entry which is preliminary data.</text>
</comment>
<reference evidence="2 3" key="1">
    <citation type="submission" date="2015-10" db="EMBL/GenBank/DDBJ databases">
        <title>Corynebacteirum lowii and Corynebacterium oculi species nova, derived from human clinical disease and and emended description of Corynebacterium mastiditis.</title>
        <authorList>
            <person name="Bernard K."/>
            <person name="Pacheco A.L."/>
            <person name="Mcdougall C."/>
            <person name="Burtx T."/>
            <person name="Weibe D."/>
            <person name="Tyler S."/>
            <person name="Olson A.B."/>
            <person name="Cnockaert M."/>
            <person name="Eguchi H."/>
            <person name="Kuwahara T."/>
            <person name="Nakayama-Imaohji H."/>
            <person name="Boudewijins M."/>
            <person name="Van Hoecke F."/>
            <person name="Bernier A.-M."/>
            <person name="Vandamme P."/>
        </authorList>
    </citation>
    <scope>NUCLEOTIDE SEQUENCE [LARGE SCALE GENOMIC DNA]</scope>
    <source>
        <strain evidence="2 3">NML 130206</strain>
    </source>
</reference>
<accession>A0A0Q0YTN1</accession>
<sequence length="67" mass="7747">MLKYLLRKSVSWLIVIFLATNLAYFLSSLFLDPRSNYVGRRPPLSEEQIADILTPLNLNPDTPLLER</sequence>